<evidence type="ECO:0000256" key="1">
    <source>
        <dbReference type="SAM" id="MobiDB-lite"/>
    </source>
</evidence>
<gene>
    <name evidence="2" type="ORF">EDB92DRAFT_1818388</name>
</gene>
<name>A0AAD4LBY7_9AGAM</name>
<organism evidence="2 3">
    <name type="scientific">Lactarius akahatsu</name>
    <dbReference type="NCBI Taxonomy" id="416441"/>
    <lineage>
        <taxon>Eukaryota</taxon>
        <taxon>Fungi</taxon>
        <taxon>Dikarya</taxon>
        <taxon>Basidiomycota</taxon>
        <taxon>Agaricomycotina</taxon>
        <taxon>Agaricomycetes</taxon>
        <taxon>Russulales</taxon>
        <taxon>Russulaceae</taxon>
        <taxon>Lactarius</taxon>
    </lineage>
</organism>
<dbReference type="EMBL" id="JAKELL010000056">
    <property type="protein sequence ID" value="KAH8986192.1"/>
    <property type="molecule type" value="Genomic_DNA"/>
</dbReference>
<accession>A0AAD4LBY7</accession>
<feature type="region of interest" description="Disordered" evidence="1">
    <location>
        <begin position="550"/>
        <end position="572"/>
    </location>
</feature>
<evidence type="ECO:0000313" key="3">
    <source>
        <dbReference type="Proteomes" id="UP001201163"/>
    </source>
</evidence>
<protein>
    <submittedName>
        <fullName evidence="2">Uncharacterized protein</fullName>
    </submittedName>
</protein>
<feature type="region of interest" description="Disordered" evidence="1">
    <location>
        <begin position="345"/>
        <end position="366"/>
    </location>
</feature>
<keyword evidence="3" id="KW-1185">Reference proteome</keyword>
<feature type="compositionally biased region" description="Polar residues" evidence="1">
    <location>
        <begin position="552"/>
        <end position="565"/>
    </location>
</feature>
<proteinExistence type="predicted"/>
<reference evidence="2" key="1">
    <citation type="submission" date="2022-01" db="EMBL/GenBank/DDBJ databases">
        <title>Comparative genomics reveals a dynamic genome evolution in the ectomycorrhizal milk-cap (Lactarius) mushrooms.</title>
        <authorList>
            <consortium name="DOE Joint Genome Institute"/>
            <person name="Lebreton A."/>
            <person name="Tang N."/>
            <person name="Kuo A."/>
            <person name="LaButti K."/>
            <person name="Drula E."/>
            <person name="Barry K."/>
            <person name="Clum A."/>
            <person name="Lipzen A."/>
            <person name="Mousain D."/>
            <person name="Ng V."/>
            <person name="Wang R."/>
            <person name="Wang X."/>
            <person name="Dai Y."/>
            <person name="Henrissat B."/>
            <person name="Grigoriev I.V."/>
            <person name="Guerin-Laguette A."/>
            <person name="Yu F."/>
            <person name="Martin F.M."/>
        </authorList>
    </citation>
    <scope>NUCLEOTIDE SEQUENCE</scope>
    <source>
        <strain evidence="2">QP</strain>
    </source>
</reference>
<comment type="caution">
    <text evidence="2">The sequence shown here is derived from an EMBL/GenBank/DDBJ whole genome shotgun (WGS) entry which is preliminary data.</text>
</comment>
<sequence length="581" mass="62103">MGKGGVRDHVPLSRTCSAVCLHAPLPHEWSWGWHALTFPVQTGWHGQGEGRRLGGMKREGWERGARRRGRAVCRRAHTFHANGKGRGGGQCRVPLPCVWGSVDKREGAGADAECPQGSHAIPLSTHTGWRGQVGRGQGQRALVRTPSMQMGRGGARERGVAAWTGGREGWGMGGTRRTGGGMIVAQTGGKGQEGEGQHALVCPPFYTRRDGGGSARCRGWGGVLACPLASSFRCKWERWQRWEGDRDGREGREGGDAPDSVQIGWYTIGREDGGMGGESWGGTPGCAHGTLWQKQNMPAAYTEGPFPFSFLLSPPLLPPLPTPFASKRGRKRAGRRLCPLHHMQRGAHEDKGHTMPAAPQPSPPSVPPHLHGRVAHEGMPPPPLFPSAALIRRHIAPGPSPSHLATPPCMCRKGDGTQPLGALHVGHCPFPLVRTAPYAWKGHATLATPPSFPIRVEGARTTAHRPASPPHSPLLPFPLHTTQTPPFPLAAPPCPHGECECTPPLAPLAWKGCMRARRTACTGKGHVIPDPTLPHSHGRGCTQARHSVHVSRGSQGQAVSGSRTGAVSMHPHPIFTHCSTT</sequence>
<dbReference type="Proteomes" id="UP001201163">
    <property type="component" value="Unassembled WGS sequence"/>
</dbReference>
<dbReference type="AlphaFoldDB" id="A0AAD4LBY7"/>
<evidence type="ECO:0000313" key="2">
    <source>
        <dbReference type="EMBL" id="KAH8986192.1"/>
    </source>
</evidence>